<evidence type="ECO:0000256" key="3">
    <source>
        <dbReference type="ARBA" id="ARBA00022723"/>
    </source>
</evidence>
<organism evidence="13 14">
    <name type="scientific">Anguilla anguilla</name>
    <name type="common">European freshwater eel</name>
    <name type="synonym">Muraena anguilla</name>
    <dbReference type="NCBI Taxonomy" id="7936"/>
    <lineage>
        <taxon>Eukaryota</taxon>
        <taxon>Metazoa</taxon>
        <taxon>Chordata</taxon>
        <taxon>Craniata</taxon>
        <taxon>Vertebrata</taxon>
        <taxon>Euteleostomi</taxon>
        <taxon>Actinopterygii</taxon>
        <taxon>Neopterygii</taxon>
        <taxon>Teleostei</taxon>
        <taxon>Anguilliformes</taxon>
        <taxon>Anguillidae</taxon>
        <taxon>Anguilla</taxon>
    </lineage>
</organism>
<feature type="compositionally biased region" description="Basic and acidic residues" evidence="11">
    <location>
        <begin position="304"/>
        <end position="320"/>
    </location>
</feature>
<feature type="domain" description="C2H2-type" evidence="12">
    <location>
        <begin position="402"/>
        <end position="429"/>
    </location>
</feature>
<dbReference type="SMART" id="SM00355">
    <property type="entry name" value="ZnF_C2H2"/>
    <property type="match status" value="4"/>
</dbReference>
<gene>
    <name evidence="13" type="ORF">ANANG_G00111400</name>
</gene>
<keyword evidence="7" id="KW-0238">DNA-binding</keyword>
<feature type="domain" description="C2H2-type" evidence="12">
    <location>
        <begin position="373"/>
        <end position="401"/>
    </location>
</feature>
<evidence type="ECO:0000256" key="9">
    <source>
        <dbReference type="ARBA" id="ARBA00023242"/>
    </source>
</evidence>
<dbReference type="FunFam" id="3.30.160.60:FF:000188">
    <property type="entry name" value="Zinc finger protein 787"/>
    <property type="match status" value="1"/>
</dbReference>
<comment type="subcellular location">
    <subcellularLocation>
        <location evidence="1">Nucleus</location>
    </subcellularLocation>
</comment>
<dbReference type="PROSITE" id="PS00028">
    <property type="entry name" value="ZINC_FINGER_C2H2_1"/>
    <property type="match status" value="3"/>
</dbReference>
<dbReference type="EMBL" id="JAFIRN010000005">
    <property type="protein sequence ID" value="KAG5849508.1"/>
    <property type="molecule type" value="Genomic_DNA"/>
</dbReference>
<proteinExistence type="inferred from homology"/>
<dbReference type="PANTHER" id="PTHR24381:SF393">
    <property type="entry name" value="CHROMATIN-LINKED ADAPTOR FOR MSL PROTEINS, ISOFORM B"/>
    <property type="match status" value="1"/>
</dbReference>
<feature type="domain" description="C2H2-type" evidence="12">
    <location>
        <begin position="430"/>
        <end position="457"/>
    </location>
</feature>
<accession>A0A9D3S007</accession>
<sequence length="497" mass="54907">MTSFNRDCRVYNLREMSTCSSFQIQVASIMEVLSKTAVAEITKLVDDGSAALRLEMCRSQRENEALKAKLLLMERELRTLRGCREGTPDNALNISFEVHVCDELEAQIPKVAGKGNVAAERVFDERLSSSPAKDEQYVHVEMKKDAPVALDIKYEPVDGEQDWSESVLLSEDWLEEDPKTSQSQLEQKISEENACGTSGAAATNSGVGPLFEEGELHMQPCPAGDPEKGLQAELKQEPDGEPLTPGHPLPGSGEGLEAQCAWSKATRSGNVQEMLRQHGGSSEPGGARSNDRFSPRHYRASRRLRSEKNEGPTSHLEQEQNGRPGRAPDAISAEMAVPLGSPGQRAGSTLCEESFNTSAAAESCQRIEGREEFICTCCRKTFPDALELQTHEEEQHGTGKRFGCSESGKAFACSSVLEKHQRIHSRKKPFACSGCDKTFSQWHVLQAHQSIHTGEKPHICTDCGKRFPYKGYLKIHQRVHTREKPFVCAQCAPMDTF</sequence>
<evidence type="ECO:0000256" key="2">
    <source>
        <dbReference type="ARBA" id="ARBA00006991"/>
    </source>
</evidence>
<reference evidence="13" key="1">
    <citation type="submission" date="2021-01" db="EMBL/GenBank/DDBJ databases">
        <title>A chromosome-scale assembly of European eel, Anguilla anguilla.</title>
        <authorList>
            <person name="Henkel C."/>
            <person name="Jong-Raadsen S.A."/>
            <person name="Dufour S."/>
            <person name="Weltzien F.-A."/>
            <person name="Palstra A.P."/>
            <person name="Pelster B."/>
            <person name="Spaink H.P."/>
            <person name="Van Den Thillart G.E."/>
            <person name="Jansen H."/>
            <person name="Zahm M."/>
            <person name="Klopp C."/>
            <person name="Cedric C."/>
            <person name="Louis A."/>
            <person name="Berthelot C."/>
            <person name="Parey E."/>
            <person name="Roest Crollius H."/>
            <person name="Montfort J."/>
            <person name="Robinson-Rechavi M."/>
            <person name="Bucao C."/>
            <person name="Bouchez O."/>
            <person name="Gislard M."/>
            <person name="Lluch J."/>
            <person name="Milhes M."/>
            <person name="Lampietro C."/>
            <person name="Lopez Roques C."/>
            <person name="Donnadieu C."/>
            <person name="Braasch I."/>
            <person name="Desvignes T."/>
            <person name="Postlethwait J."/>
            <person name="Bobe J."/>
            <person name="Guiguen Y."/>
            <person name="Dirks R."/>
        </authorList>
    </citation>
    <scope>NUCLEOTIDE SEQUENCE</scope>
    <source>
        <strain evidence="13">Tag_6206</strain>
        <tissue evidence="13">Liver</tissue>
    </source>
</reference>
<dbReference type="Gene3D" id="3.30.160.60">
    <property type="entry name" value="Classic Zinc Finger"/>
    <property type="match status" value="3"/>
</dbReference>
<dbReference type="PROSITE" id="PS50157">
    <property type="entry name" value="ZINC_FINGER_C2H2_2"/>
    <property type="match status" value="4"/>
</dbReference>
<keyword evidence="14" id="KW-1185">Reference proteome</keyword>
<dbReference type="GO" id="GO:0000977">
    <property type="term" value="F:RNA polymerase II transcription regulatory region sequence-specific DNA binding"/>
    <property type="evidence" value="ECO:0007669"/>
    <property type="project" value="TreeGrafter"/>
</dbReference>
<evidence type="ECO:0000256" key="11">
    <source>
        <dbReference type="SAM" id="MobiDB-lite"/>
    </source>
</evidence>
<comment type="similarity">
    <text evidence="2">Belongs to the krueppel C2H2-type zinc-finger protein family.</text>
</comment>
<feature type="region of interest" description="Disordered" evidence="11">
    <location>
        <begin position="193"/>
        <end position="328"/>
    </location>
</feature>
<dbReference type="GO" id="GO:0000981">
    <property type="term" value="F:DNA-binding transcription factor activity, RNA polymerase II-specific"/>
    <property type="evidence" value="ECO:0007669"/>
    <property type="project" value="TreeGrafter"/>
</dbReference>
<protein>
    <recommendedName>
        <fullName evidence="12">C2H2-type domain-containing protein</fullName>
    </recommendedName>
</protein>
<evidence type="ECO:0000259" key="12">
    <source>
        <dbReference type="PROSITE" id="PS50157"/>
    </source>
</evidence>
<dbReference type="GO" id="GO:0005634">
    <property type="term" value="C:nucleus"/>
    <property type="evidence" value="ECO:0007669"/>
    <property type="project" value="UniProtKB-SubCell"/>
</dbReference>
<feature type="compositionally biased region" description="Basic and acidic residues" evidence="11">
    <location>
        <begin position="225"/>
        <end position="238"/>
    </location>
</feature>
<dbReference type="PANTHER" id="PTHR24381">
    <property type="entry name" value="ZINC FINGER PROTEIN"/>
    <property type="match status" value="1"/>
</dbReference>
<name>A0A9D3S007_ANGAN</name>
<keyword evidence="3" id="KW-0479">Metal-binding</keyword>
<dbReference type="SUPFAM" id="SSF57667">
    <property type="entry name" value="beta-beta-alpha zinc fingers"/>
    <property type="match status" value="3"/>
</dbReference>
<evidence type="ECO:0000256" key="7">
    <source>
        <dbReference type="ARBA" id="ARBA00023125"/>
    </source>
</evidence>
<evidence type="ECO:0000256" key="1">
    <source>
        <dbReference type="ARBA" id="ARBA00004123"/>
    </source>
</evidence>
<dbReference type="InterPro" id="IPR013087">
    <property type="entry name" value="Znf_C2H2_type"/>
</dbReference>
<keyword evidence="4" id="KW-0677">Repeat</keyword>
<keyword evidence="6" id="KW-0862">Zinc</keyword>
<keyword evidence="8" id="KW-0804">Transcription</keyword>
<evidence type="ECO:0000256" key="8">
    <source>
        <dbReference type="ARBA" id="ARBA00023163"/>
    </source>
</evidence>
<evidence type="ECO:0000313" key="14">
    <source>
        <dbReference type="Proteomes" id="UP001044222"/>
    </source>
</evidence>
<keyword evidence="9" id="KW-0539">Nucleus</keyword>
<evidence type="ECO:0000256" key="10">
    <source>
        <dbReference type="PROSITE-ProRule" id="PRU00042"/>
    </source>
</evidence>
<dbReference type="GO" id="GO:0008270">
    <property type="term" value="F:zinc ion binding"/>
    <property type="evidence" value="ECO:0007669"/>
    <property type="project" value="UniProtKB-KW"/>
</dbReference>
<evidence type="ECO:0000256" key="6">
    <source>
        <dbReference type="ARBA" id="ARBA00022833"/>
    </source>
</evidence>
<feature type="domain" description="C2H2-type" evidence="12">
    <location>
        <begin position="458"/>
        <end position="485"/>
    </location>
</feature>
<dbReference type="AlphaFoldDB" id="A0A9D3S007"/>
<evidence type="ECO:0000256" key="4">
    <source>
        <dbReference type="ARBA" id="ARBA00022737"/>
    </source>
</evidence>
<dbReference type="FunFam" id="3.30.160.60:FF:000624">
    <property type="entry name" value="zinc finger protein 697"/>
    <property type="match status" value="1"/>
</dbReference>
<dbReference type="InterPro" id="IPR036236">
    <property type="entry name" value="Znf_C2H2_sf"/>
</dbReference>
<evidence type="ECO:0000313" key="13">
    <source>
        <dbReference type="EMBL" id="KAG5849508.1"/>
    </source>
</evidence>
<keyword evidence="5 10" id="KW-0863">Zinc-finger</keyword>
<dbReference type="Pfam" id="PF00096">
    <property type="entry name" value="zf-C2H2"/>
    <property type="match status" value="2"/>
</dbReference>
<evidence type="ECO:0000256" key="5">
    <source>
        <dbReference type="ARBA" id="ARBA00022771"/>
    </source>
</evidence>
<dbReference type="FunFam" id="3.30.160.60:FF:001630">
    <property type="entry name" value="Zinc finger protein 888"/>
    <property type="match status" value="1"/>
</dbReference>
<comment type="caution">
    <text evidence="13">The sequence shown here is derived from an EMBL/GenBank/DDBJ whole genome shotgun (WGS) entry which is preliminary data.</text>
</comment>
<dbReference type="Proteomes" id="UP001044222">
    <property type="component" value="Unassembled WGS sequence"/>
</dbReference>